<proteinExistence type="predicted"/>
<keyword evidence="3" id="KW-1185">Reference proteome</keyword>
<evidence type="ECO:0000313" key="2">
    <source>
        <dbReference type="EMBL" id="KAA8550546.1"/>
    </source>
</evidence>
<dbReference type="Pfam" id="PF05627">
    <property type="entry name" value="AvrRpt-cleavage"/>
    <property type="match status" value="1"/>
</dbReference>
<dbReference type="InterPro" id="IPR008700">
    <property type="entry name" value="TypeIII_avirulence_cleave"/>
</dbReference>
<organism evidence="2 3">
    <name type="scientific">Nyssa sinensis</name>
    <dbReference type="NCBI Taxonomy" id="561372"/>
    <lineage>
        <taxon>Eukaryota</taxon>
        <taxon>Viridiplantae</taxon>
        <taxon>Streptophyta</taxon>
        <taxon>Embryophyta</taxon>
        <taxon>Tracheophyta</taxon>
        <taxon>Spermatophyta</taxon>
        <taxon>Magnoliopsida</taxon>
        <taxon>eudicotyledons</taxon>
        <taxon>Gunneridae</taxon>
        <taxon>Pentapetalae</taxon>
        <taxon>asterids</taxon>
        <taxon>Cornales</taxon>
        <taxon>Nyssaceae</taxon>
        <taxon>Nyssa</taxon>
    </lineage>
</organism>
<evidence type="ECO:0000259" key="1">
    <source>
        <dbReference type="Pfam" id="PF05627"/>
    </source>
</evidence>
<gene>
    <name evidence="2" type="ORF">F0562_002230</name>
</gene>
<dbReference type="Proteomes" id="UP000325577">
    <property type="component" value="Linkage Group LG0"/>
</dbReference>
<protein>
    <recommendedName>
        <fullName evidence="1">RIN4 pathogenic type III effector avirulence factor Avr cleavage site domain-containing protein</fullName>
    </recommendedName>
</protein>
<sequence>MEDFRRSHVPAFGSWDCTDGGLPFTQFFESAAQPGLLRHSCSEDRDLYVAGDLYENDVVTPAMIAVPRRRAKAHYRHVEEAKKEAWEVKETPSPVSRRRPSTQAAKALDEDLYSISPELLRSKSKVKRVLGFFSSCFLLPTSGL</sequence>
<accession>A0A5J5C6E7</accession>
<dbReference type="OrthoDB" id="755325at2759"/>
<evidence type="ECO:0000313" key="3">
    <source>
        <dbReference type="Proteomes" id="UP000325577"/>
    </source>
</evidence>
<dbReference type="PANTHER" id="PTHR33699">
    <property type="entry name" value="EXPRESSED PROTEIN"/>
    <property type="match status" value="1"/>
</dbReference>
<name>A0A5J5C6E7_9ASTE</name>
<reference evidence="2 3" key="1">
    <citation type="submission" date="2019-09" db="EMBL/GenBank/DDBJ databases">
        <title>A chromosome-level genome assembly of the Chinese tupelo Nyssa sinensis.</title>
        <authorList>
            <person name="Yang X."/>
            <person name="Kang M."/>
            <person name="Yang Y."/>
            <person name="Xiong H."/>
            <person name="Wang M."/>
            <person name="Zhang Z."/>
            <person name="Wang Z."/>
            <person name="Wu H."/>
            <person name="Ma T."/>
            <person name="Liu J."/>
            <person name="Xi Z."/>
        </authorList>
    </citation>
    <scope>NUCLEOTIDE SEQUENCE [LARGE SCALE GENOMIC DNA]</scope>
    <source>
        <strain evidence="2">J267</strain>
        <tissue evidence="2">Leaf</tissue>
    </source>
</reference>
<dbReference type="PANTHER" id="PTHR33699:SF2">
    <property type="entry name" value="PATHOGENIC TYPE III EFFECTOR AVIRULENCE FACTOR AVR AVRRPT-CLEAVAGE: CLEAVAGE SITE PROTEIN-RELATED"/>
    <property type="match status" value="1"/>
</dbReference>
<dbReference type="AlphaFoldDB" id="A0A5J5C6E7"/>
<feature type="domain" description="RIN4 pathogenic type III effector avirulence factor Avr cleavage site" evidence="1">
    <location>
        <begin position="5"/>
        <end position="32"/>
    </location>
</feature>
<dbReference type="EMBL" id="CM018031">
    <property type="protein sequence ID" value="KAA8550546.1"/>
    <property type="molecule type" value="Genomic_DNA"/>
</dbReference>